<feature type="region of interest" description="Disordered" evidence="1">
    <location>
        <begin position="342"/>
        <end position="362"/>
    </location>
</feature>
<dbReference type="AlphaFoldDB" id="A0A5N4C5B7"/>
<organism evidence="2 3">
    <name type="scientific">Camelus dromedarius</name>
    <name type="common">Dromedary</name>
    <name type="synonym">Arabian camel</name>
    <dbReference type="NCBI Taxonomy" id="9838"/>
    <lineage>
        <taxon>Eukaryota</taxon>
        <taxon>Metazoa</taxon>
        <taxon>Chordata</taxon>
        <taxon>Craniata</taxon>
        <taxon>Vertebrata</taxon>
        <taxon>Euteleostomi</taxon>
        <taxon>Mammalia</taxon>
        <taxon>Eutheria</taxon>
        <taxon>Laurasiatheria</taxon>
        <taxon>Artiodactyla</taxon>
        <taxon>Tylopoda</taxon>
        <taxon>Camelidae</taxon>
        <taxon>Camelus</taxon>
    </lineage>
</organism>
<proteinExistence type="predicted"/>
<gene>
    <name evidence="2" type="ORF">Cadr_000027151</name>
</gene>
<feature type="region of interest" description="Disordered" evidence="1">
    <location>
        <begin position="236"/>
        <end position="261"/>
    </location>
</feature>
<feature type="compositionally biased region" description="Basic and acidic residues" evidence="1">
    <location>
        <begin position="138"/>
        <end position="157"/>
    </location>
</feature>
<feature type="region of interest" description="Disordered" evidence="1">
    <location>
        <begin position="464"/>
        <end position="491"/>
    </location>
</feature>
<evidence type="ECO:0000256" key="1">
    <source>
        <dbReference type="SAM" id="MobiDB-lite"/>
    </source>
</evidence>
<comment type="caution">
    <text evidence="2">The sequence shown here is derived from an EMBL/GenBank/DDBJ whole genome shotgun (WGS) entry which is preliminary data.</text>
</comment>
<feature type="region of interest" description="Disordered" evidence="1">
    <location>
        <begin position="136"/>
        <end position="192"/>
    </location>
</feature>
<protein>
    <submittedName>
        <fullName evidence="2">Uncharacterized protein</fullName>
    </submittedName>
</protein>
<evidence type="ECO:0000313" key="3">
    <source>
        <dbReference type="Proteomes" id="UP000299084"/>
    </source>
</evidence>
<dbReference type="EMBL" id="JWIN03000035">
    <property type="protein sequence ID" value="KAB1254076.1"/>
    <property type="molecule type" value="Genomic_DNA"/>
</dbReference>
<dbReference type="Proteomes" id="UP000299084">
    <property type="component" value="Unassembled WGS sequence"/>
</dbReference>
<keyword evidence="3" id="KW-1185">Reference proteome</keyword>
<evidence type="ECO:0000313" key="2">
    <source>
        <dbReference type="EMBL" id="KAB1254076.1"/>
    </source>
</evidence>
<feature type="compositionally biased region" description="Basic and acidic residues" evidence="1">
    <location>
        <begin position="173"/>
        <end position="182"/>
    </location>
</feature>
<reference evidence="2 3" key="1">
    <citation type="journal article" date="2019" name="Mol. Ecol. Resour.">
        <title>Improving Illumina assemblies with Hi-C and long reads: an example with the North African dromedary.</title>
        <authorList>
            <person name="Elbers J.P."/>
            <person name="Rogers M.F."/>
            <person name="Perelman P.L."/>
            <person name="Proskuryakova A.A."/>
            <person name="Serdyukova N.A."/>
            <person name="Johnson W.E."/>
            <person name="Horin P."/>
            <person name="Corander J."/>
            <person name="Murphy D."/>
            <person name="Burger P.A."/>
        </authorList>
    </citation>
    <scope>NUCLEOTIDE SEQUENCE [LARGE SCALE GENOMIC DNA]</scope>
    <source>
        <strain evidence="2">Drom800</strain>
        <tissue evidence="2">Blood</tissue>
    </source>
</reference>
<name>A0A5N4C5B7_CAMDR</name>
<accession>A0A5N4C5B7</accession>
<sequence length="491" mass="54495">MQESQHPLQFPRLPQGSWVQYGRSEGVRCCQSRSPHQEQCCPVRLIRLRPWEPGRQLNFLALLLFQALCAQTCSRGEGGFTDKAARTWRTFSDFTLVASLLLQLPQGGCFRALVAFEETCNRGGCEAGLRPGTHRLRSQREASSWERGCAHGTDRGSDLLQGSKRQRNTPRQIDTDCSEHPSNRGSAQHGPPAWVSGLGVAQALDRPCDYSPGSPWLFPFPHVSRGWGHLPCLSPSGPEKNGKEGTQGEGTCRNDPLSEGVSRGAAWEDSSALLSPTALEKQERLTYSPAGNSRHYVDLCALGLPFRKRLRKGHLAPFTFPAGRHSGCGRYSEPRTVDFREGRHVSDSRERKKGVHVRHQSPDGKRVLKRLYMEEPSHFFTFQPSFRCCLLRSVLRTKTAGPSRALGRREAKRSISPVVKLKAPLDGVRTAASPLAYQPSPRPRPPGDCVLVCRTREGPVFEGSWRPSVWTDGEEATQGGVRETSEHTPSH</sequence>